<protein>
    <submittedName>
        <fullName evidence="3">Uncharacterized protein</fullName>
    </submittedName>
</protein>
<feature type="compositionally biased region" description="Pro residues" evidence="1">
    <location>
        <begin position="13"/>
        <end position="32"/>
    </location>
</feature>
<sequence>MEPPPFTNQALPAFPPAPGTPAPPPVPPPPPEAFLKAGHPPIRPPPRGPHKVAEGSEKKGRKSAATDRRRGKGKQRNPWSPGCTENEKEALKKEKDHKSSMRSRFDDSEEVDEIEEKGCCEKWSAKQKIIIAVMFIFIVLFLIVGVLCIVGLVTGYDIIA</sequence>
<accession>A0A4U5MMA3</accession>
<keyword evidence="4" id="KW-1185">Reference proteome</keyword>
<evidence type="ECO:0000256" key="2">
    <source>
        <dbReference type="SAM" id="Phobius"/>
    </source>
</evidence>
<evidence type="ECO:0000313" key="4">
    <source>
        <dbReference type="Proteomes" id="UP000298663"/>
    </source>
</evidence>
<name>A0A4U5MMA3_STECR</name>
<evidence type="ECO:0000313" key="3">
    <source>
        <dbReference type="EMBL" id="TKR70617.1"/>
    </source>
</evidence>
<comment type="caution">
    <text evidence="3">The sequence shown here is derived from an EMBL/GenBank/DDBJ whole genome shotgun (WGS) entry which is preliminary data.</text>
</comment>
<dbReference type="EMBL" id="AZBU02000007">
    <property type="protein sequence ID" value="TKR70617.1"/>
    <property type="molecule type" value="Genomic_DNA"/>
</dbReference>
<keyword evidence="2" id="KW-0472">Membrane</keyword>
<keyword evidence="2" id="KW-0812">Transmembrane</keyword>
<proteinExistence type="predicted"/>
<keyword evidence="2" id="KW-1133">Transmembrane helix</keyword>
<reference evidence="3 4" key="2">
    <citation type="journal article" date="2019" name="G3 (Bethesda)">
        <title>Hybrid Assembly of the Genome of the Entomopathogenic Nematode Steinernema carpocapsae Identifies the X-Chromosome.</title>
        <authorList>
            <person name="Serra L."/>
            <person name="Macchietto M."/>
            <person name="Macias-Munoz A."/>
            <person name="McGill C.J."/>
            <person name="Rodriguez I.M."/>
            <person name="Rodriguez B."/>
            <person name="Murad R."/>
            <person name="Mortazavi A."/>
        </authorList>
    </citation>
    <scope>NUCLEOTIDE SEQUENCE [LARGE SCALE GENOMIC DNA]</scope>
    <source>
        <strain evidence="3 4">ALL</strain>
    </source>
</reference>
<reference evidence="3 4" key="1">
    <citation type="journal article" date="2015" name="Genome Biol.">
        <title>Comparative genomics of Steinernema reveals deeply conserved gene regulatory networks.</title>
        <authorList>
            <person name="Dillman A.R."/>
            <person name="Macchietto M."/>
            <person name="Porter C.F."/>
            <person name="Rogers A."/>
            <person name="Williams B."/>
            <person name="Antoshechkin I."/>
            <person name="Lee M.M."/>
            <person name="Goodwin Z."/>
            <person name="Lu X."/>
            <person name="Lewis E.E."/>
            <person name="Goodrich-Blair H."/>
            <person name="Stock S.P."/>
            <person name="Adams B.J."/>
            <person name="Sternberg P.W."/>
            <person name="Mortazavi A."/>
        </authorList>
    </citation>
    <scope>NUCLEOTIDE SEQUENCE [LARGE SCALE GENOMIC DNA]</scope>
    <source>
        <strain evidence="3 4">ALL</strain>
    </source>
</reference>
<evidence type="ECO:0000256" key="1">
    <source>
        <dbReference type="SAM" id="MobiDB-lite"/>
    </source>
</evidence>
<feature type="region of interest" description="Disordered" evidence="1">
    <location>
        <begin position="1"/>
        <end position="111"/>
    </location>
</feature>
<gene>
    <name evidence="3" type="ORF">L596_022620</name>
</gene>
<dbReference type="AlphaFoldDB" id="A0A4U5MMA3"/>
<feature type="transmembrane region" description="Helical" evidence="2">
    <location>
        <begin position="129"/>
        <end position="153"/>
    </location>
</feature>
<feature type="compositionally biased region" description="Basic and acidic residues" evidence="1">
    <location>
        <begin position="85"/>
        <end position="106"/>
    </location>
</feature>
<organism evidence="3 4">
    <name type="scientific">Steinernema carpocapsae</name>
    <name type="common">Entomopathogenic nematode</name>
    <dbReference type="NCBI Taxonomy" id="34508"/>
    <lineage>
        <taxon>Eukaryota</taxon>
        <taxon>Metazoa</taxon>
        <taxon>Ecdysozoa</taxon>
        <taxon>Nematoda</taxon>
        <taxon>Chromadorea</taxon>
        <taxon>Rhabditida</taxon>
        <taxon>Tylenchina</taxon>
        <taxon>Panagrolaimomorpha</taxon>
        <taxon>Strongyloidoidea</taxon>
        <taxon>Steinernematidae</taxon>
        <taxon>Steinernema</taxon>
    </lineage>
</organism>
<feature type="compositionally biased region" description="Basic and acidic residues" evidence="1">
    <location>
        <begin position="51"/>
        <end position="68"/>
    </location>
</feature>
<dbReference type="Proteomes" id="UP000298663">
    <property type="component" value="Unassembled WGS sequence"/>
</dbReference>